<dbReference type="SMART" id="SM00342">
    <property type="entry name" value="HTH_ARAC"/>
    <property type="match status" value="1"/>
</dbReference>
<dbReference type="GO" id="GO:0043565">
    <property type="term" value="F:sequence-specific DNA binding"/>
    <property type="evidence" value="ECO:0007669"/>
    <property type="project" value="InterPro"/>
</dbReference>
<reference evidence="6 10" key="4">
    <citation type="submission" date="2020-08" db="EMBL/GenBank/DDBJ databases">
        <title>Functional genomics of gut bacteria from endangered species of beetles.</title>
        <authorList>
            <person name="Carlos-Shanley C."/>
        </authorList>
    </citation>
    <scope>NUCLEOTIDE SEQUENCE [LARGE SCALE GENOMIC DNA]</scope>
    <source>
        <strain evidence="6 10">S00192</strain>
    </source>
</reference>
<evidence type="ECO:0000256" key="3">
    <source>
        <dbReference type="ARBA" id="ARBA00023163"/>
    </source>
</evidence>
<keyword evidence="1" id="KW-0805">Transcription regulation</keyword>
<reference evidence="7 9" key="3">
    <citation type="submission" date="2018-06" db="EMBL/GenBank/DDBJ databases">
        <authorList>
            <consortium name="Pathogen Informatics"/>
            <person name="Doyle S."/>
        </authorList>
    </citation>
    <scope>NUCLEOTIDE SEQUENCE [LARGE SCALE GENOMIC DNA]</scope>
    <source>
        <strain evidence="7 9">NCTC11166</strain>
    </source>
</reference>
<dbReference type="Proteomes" id="UP000197050">
    <property type="component" value="Chromosome"/>
</dbReference>
<gene>
    <name evidence="5" type="ORF">CEP68_07165</name>
    <name evidence="6" type="ORF">HNP47_002610</name>
    <name evidence="7" type="ORF">NCTC11166_02569</name>
</gene>
<reference evidence="8" key="1">
    <citation type="submission" date="2017-06" db="EMBL/GenBank/DDBJ databases">
        <title>FDA dAtabase for Regulatory Grade micrObial Sequences (FDA-ARGOS): Supporting development and validation of Infectious Disease Dx tests.</title>
        <authorList>
            <person name="Minogue T."/>
            <person name="Wolcott M."/>
            <person name="Wasieloski L."/>
            <person name="Aguilar W."/>
            <person name="Moore D."/>
            <person name="Tallon L."/>
            <person name="Sadzewicz L."/>
            <person name="Sengamalay N."/>
            <person name="Ott S."/>
            <person name="Godinez A."/>
            <person name="Nagaraj S."/>
            <person name="Nadendla S."/>
            <person name="Geyer C."/>
            <person name="Sichtig H."/>
        </authorList>
    </citation>
    <scope>NUCLEOTIDE SEQUENCE [LARGE SCALE GENOMIC DNA]</scope>
    <source>
        <strain evidence="8">FDAARGOS_289</strain>
    </source>
</reference>
<evidence type="ECO:0000313" key="5">
    <source>
        <dbReference type="EMBL" id="ASE39301.1"/>
    </source>
</evidence>
<evidence type="ECO:0000313" key="10">
    <source>
        <dbReference type="Proteomes" id="UP000556201"/>
    </source>
</evidence>
<organism evidence="5 8">
    <name type="scientific">Brevundimonas vesicularis</name>
    <name type="common">Pseudomonas vesicularis</name>
    <dbReference type="NCBI Taxonomy" id="41276"/>
    <lineage>
        <taxon>Bacteria</taxon>
        <taxon>Pseudomonadati</taxon>
        <taxon>Pseudomonadota</taxon>
        <taxon>Alphaproteobacteria</taxon>
        <taxon>Caulobacterales</taxon>
        <taxon>Caulobacteraceae</taxon>
        <taxon>Brevundimonas</taxon>
    </lineage>
</organism>
<dbReference type="Pfam" id="PF12833">
    <property type="entry name" value="HTH_18"/>
    <property type="match status" value="1"/>
</dbReference>
<dbReference type="EMBL" id="JACHLJ010000003">
    <property type="protein sequence ID" value="MBB5772594.1"/>
    <property type="molecule type" value="Genomic_DNA"/>
</dbReference>
<dbReference type="AlphaFoldDB" id="A0A1Z3U7Q9"/>
<dbReference type="InterPro" id="IPR018060">
    <property type="entry name" value="HTH_AraC"/>
</dbReference>
<evidence type="ECO:0000313" key="6">
    <source>
        <dbReference type="EMBL" id="MBB5772594.1"/>
    </source>
</evidence>
<dbReference type="InterPro" id="IPR050204">
    <property type="entry name" value="AraC_XylS_family_regulators"/>
</dbReference>
<evidence type="ECO:0000256" key="1">
    <source>
        <dbReference type="ARBA" id="ARBA00023015"/>
    </source>
</evidence>
<dbReference type="GeneID" id="34013415"/>
<dbReference type="SUPFAM" id="SSF46689">
    <property type="entry name" value="Homeodomain-like"/>
    <property type="match status" value="1"/>
</dbReference>
<keyword evidence="3" id="KW-0804">Transcription</keyword>
<accession>A0A1Z3U7Q9</accession>
<dbReference type="EMBL" id="UAQP01000014">
    <property type="protein sequence ID" value="SPU55174.1"/>
    <property type="molecule type" value="Genomic_DNA"/>
</dbReference>
<dbReference type="Gene3D" id="1.10.10.60">
    <property type="entry name" value="Homeodomain-like"/>
    <property type="match status" value="1"/>
</dbReference>
<dbReference type="PANTHER" id="PTHR46796">
    <property type="entry name" value="HTH-TYPE TRANSCRIPTIONAL ACTIVATOR RHAS-RELATED"/>
    <property type="match status" value="1"/>
</dbReference>
<evidence type="ECO:0000313" key="8">
    <source>
        <dbReference type="Proteomes" id="UP000197050"/>
    </source>
</evidence>
<evidence type="ECO:0000256" key="2">
    <source>
        <dbReference type="ARBA" id="ARBA00023125"/>
    </source>
</evidence>
<dbReference type="KEGG" id="bvc:CEP68_07165"/>
<dbReference type="Proteomes" id="UP000556201">
    <property type="component" value="Unassembled WGS sequence"/>
</dbReference>
<evidence type="ECO:0000313" key="9">
    <source>
        <dbReference type="Proteomes" id="UP000251186"/>
    </source>
</evidence>
<dbReference type="PROSITE" id="PS01124">
    <property type="entry name" value="HTH_ARAC_FAMILY_2"/>
    <property type="match status" value="1"/>
</dbReference>
<protein>
    <submittedName>
        <fullName evidence="5">AraC family transcriptional regulator</fullName>
    </submittedName>
    <submittedName>
        <fullName evidence="6">AraC-like DNA-binding protein</fullName>
    </submittedName>
    <submittedName>
        <fullName evidence="7">DNA-binding transcriptional activator FeaR</fullName>
    </submittedName>
</protein>
<feature type="domain" description="HTH araC/xylS-type" evidence="4">
    <location>
        <begin position="135"/>
        <end position="233"/>
    </location>
</feature>
<dbReference type="GO" id="GO:0003700">
    <property type="term" value="F:DNA-binding transcription factor activity"/>
    <property type="evidence" value="ECO:0007669"/>
    <property type="project" value="InterPro"/>
</dbReference>
<dbReference type="InterPro" id="IPR009057">
    <property type="entry name" value="Homeodomain-like_sf"/>
</dbReference>
<dbReference type="Proteomes" id="UP000251186">
    <property type="component" value="Unassembled WGS sequence"/>
</dbReference>
<reference evidence="5" key="2">
    <citation type="submission" date="2017-12" db="EMBL/GenBank/DDBJ databases">
        <title>FDA dAtabase for Regulatory Grade micrObial Sequences (FDA-ARGOS): Supporting development and validation of Infectious Disease Dx tests.</title>
        <authorList>
            <person name="Campos J."/>
            <person name="Goldberg B."/>
            <person name="Tallon L."/>
            <person name="Sadzewicz L."/>
            <person name="Sengamalay N."/>
            <person name="Ott S."/>
            <person name="Godinez A."/>
            <person name="Nagaraj S."/>
            <person name="Vavikolanu K."/>
            <person name="Vyas G."/>
            <person name="Nadendla S."/>
            <person name="Aluvathingal J."/>
            <person name="Geyer C."/>
            <person name="Nandy P."/>
            <person name="Hobson J."/>
            <person name="Sichtig H."/>
        </authorList>
    </citation>
    <scope>NUCLEOTIDE SEQUENCE</scope>
    <source>
        <strain evidence="5">FDAARGOS_289</strain>
    </source>
</reference>
<sequence length="234" mass="24470">MSPDGAWRGGLQIGPGWARWRGAVGDNALHRHLAAQAVFADRPIAVETAGGRVLRATAFLVDPLVGHRLGAAAQAEILFFEPGSLGVEARAALRAVLVRASSAHVLAAEGRRRFWSDQAGGAGGEPAAPAVSWMAGVLTFIDAALSEGPVRLDAAAGRAGLSADRFRHVFAEAQGLSFKRFVLWRRLQLAATLLAGGVDVTTAAHEAGFSDGAHLARTMKAMFGVQPRRLVPSG</sequence>
<evidence type="ECO:0000313" key="7">
    <source>
        <dbReference type="EMBL" id="SPU55174.1"/>
    </source>
</evidence>
<name>A0A1Z3U7Q9_BREVE</name>
<evidence type="ECO:0000259" key="4">
    <source>
        <dbReference type="PROSITE" id="PS01124"/>
    </source>
</evidence>
<dbReference type="EMBL" id="CP022048">
    <property type="protein sequence ID" value="ASE39301.1"/>
    <property type="molecule type" value="Genomic_DNA"/>
</dbReference>
<dbReference type="RefSeq" id="WP_052004914.1">
    <property type="nucleotide sequence ID" value="NZ_CP022048.2"/>
</dbReference>
<proteinExistence type="predicted"/>
<keyword evidence="2 6" id="KW-0238">DNA-binding</keyword>